<sequence>MDYGASGELQIHSAGFGSIEELLVASVEQCVELLIAELTILTKSRSGRRRVVVSRPKITEI</sequence>
<proteinExistence type="predicted"/>
<dbReference type="KEGG" id="ovi:T265_12197"/>
<name>A0A074YVA7_OPIVI</name>
<organism evidence="1 2">
    <name type="scientific">Opisthorchis viverrini</name>
    <name type="common">Southeast Asian liver fluke</name>
    <dbReference type="NCBI Taxonomy" id="6198"/>
    <lineage>
        <taxon>Eukaryota</taxon>
        <taxon>Metazoa</taxon>
        <taxon>Spiralia</taxon>
        <taxon>Lophotrochozoa</taxon>
        <taxon>Platyhelminthes</taxon>
        <taxon>Trematoda</taxon>
        <taxon>Digenea</taxon>
        <taxon>Opisthorchiida</taxon>
        <taxon>Opisthorchiata</taxon>
        <taxon>Opisthorchiidae</taxon>
        <taxon>Opisthorchis</taxon>
    </lineage>
</organism>
<reference evidence="1 2" key="1">
    <citation type="submission" date="2013-11" db="EMBL/GenBank/DDBJ databases">
        <title>Opisthorchis viverrini - life in the bile duct.</title>
        <authorList>
            <person name="Young N.D."/>
            <person name="Nagarajan N."/>
            <person name="Lin S.J."/>
            <person name="Korhonen P.K."/>
            <person name="Jex A.R."/>
            <person name="Hall R.S."/>
            <person name="Safavi-Hemami H."/>
            <person name="Kaewkong W."/>
            <person name="Bertrand D."/>
            <person name="Gao S."/>
            <person name="Seet Q."/>
            <person name="Wongkham S."/>
            <person name="Teh B.T."/>
            <person name="Wongkham C."/>
            <person name="Intapan P.M."/>
            <person name="Maleewong W."/>
            <person name="Yang X."/>
            <person name="Hu M."/>
            <person name="Wang Z."/>
            <person name="Hofmann A."/>
            <person name="Sternberg P.W."/>
            <person name="Tan P."/>
            <person name="Wang J."/>
            <person name="Gasser R.B."/>
        </authorList>
    </citation>
    <scope>NUCLEOTIDE SEQUENCE [LARGE SCALE GENOMIC DNA]</scope>
</reference>
<keyword evidence="2" id="KW-1185">Reference proteome</keyword>
<protein>
    <submittedName>
        <fullName evidence="1">Uncharacterized protein</fullName>
    </submittedName>
</protein>
<evidence type="ECO:0000313" key="1">
    <source>
        <dbReference type="EMBL" id="KER18666.1"/>
    </source>
</evidence>
<dbReference type="Proteomes" id="UP000054324">
    <property type="component" value="Unassembled WGS sequence"/>
</dbReference>
<gene>
    <name evidence="1" type="ORF">T265_12197</name>
</gene>
<dbReference type="AlphaFoldDB" id="A0A074YVA7"/>
<dbReference type="EMBL" id="KL598845">
    <property type="protein sequence ID" value="KER18666.1"/>
    <property type="molecule type" value="Genomic_DNA"/>
</dbReference>
<accession>A0A074YVA7</accession>
<dbReference type="CTD" id="20326365"/>
<dbReference type="GeneID" id="20326365"/>
<evidence type="ECO:0000313" key="2">
    <source>
        <dbReference type="Proteomes" id="UP000054324"/>
    </source>
</evidence>
<dbReference type="RefSeq" id="XP_009177587.1">
    <property type="nucleotide sequence ID" value="XM_009179323.1"/>
</dbReference>